<dbReference type="RefSeq" id="WP_208030945.1">
    <property type="nucleotide sequence ID" value="NZ_CP071839.1"/>
</dbReference>
<protein>
    <submittedName>
        <fullName evidence="2">Uncharacterized protein</fullName>
    </submittedName>
</protein>
<feature type="compositionally biased region" description="Basic and acidic residues" evidence="1">
    <location>
        <begin position="28"/>
        <end position="45"/>
    </location>
</feature>
<name>A0ABX7TKE3_STRCY</name>
<reference evidence="2 3" key="1">
    <citation type="submission" date="2021-03" db="EMBL/GenBank/DDBJ databases">
        <title>Complete genome sequence of Streptomyces cyanogenus S136, producer of anticancer angucycline landomycin A.</title>
        <authorList>
            <person name="Hrab P."/>
            <person name="Ruckert C."/>
            <person name="Busche T."/>
            <person name="Ostash I."/>
            <person name="Kalinowski J."/>
            <person name="Fedorenko V."/>
            <person name="Yushchuk O."/>
            <person name="Ostash B."/>
        </authorList>
    </citation>
    <scope>NUCLEOTIDE SEQUENCE [LARGE SCALE GENOMIC DNA]</scope>
    <source>
        <strain evidence="2 3">S136</strain>
    </source>
</reference>
<keyword evidence="3" id="KW-1185">Reference proteome</keyword>
<accession>A0ABX7TKE3</accession>
<organism evidence="2 3">
    <name type="scientific">Streptomyces cyanogenus</name>
    <dbReference type="NCBI Taxonomy" id="80860"/>
    <lineage>
        <taxon>Bacteria</taxon>
        <taxon>Bacillati</taxon>
        <taxon>Actinomycetota</taxon>
        <taxon>Actinomycetes</taxon>
        <taxon>Kitasatosporales</taxon>
        <taxon>Streptomycetaceae</taxon>
        <taxon>Streptomyces</taxon>
    </lineage>
</organism>
<evidence type="ECO:0000313" key="2">
    <source>
        <dbReference type="EMBL" id="QTD97057.1"/>
    </source>
</evidence>
<gene>
    <name evidence="2" type="ORF">S1361_06810</name>
</gene>
<evidence type="ECO:0000256" key="1">
    <source>
        <dbReference type="SAM" id="MobiDB-lite"/>
    </source>
</evidence>
<feature type="region of interest" description="Disordered" evidence="1">
    <location>
        <begin position="23"/>
        <end position="45"/>
    </location>
</feature>
<sequence length="123" mass="12955">MNSNYGITATGGSHVAGNAVASGANAKADVRDSGPARSEEDRRLTPQEIGDLLAQLIEELRRSEHPGSADLIEAAQDAREELDSEAPRVGKLKLFSRALVDAVPGVTALTSLATTIQQAIHRL</sequence>
<dbReference type="EMBL" id="CP071839">
    <property type="protein sequence ID" value="QTD97057.1"/>
    <property type="molecule type" value="Genomic_DNA"/>
</dbReference>
<dbReference type="Proteomes" id="UP000663908">
    <property type="component" value="Chromosome"/>
</dbReference>
<proteinExistence type="predicted"/>
<evidence type="ECO:0000313" key="3">
    <source>
        <dbReference type="Proteomes" id="UP000663908"/>
    </source>
</evidence>